<evidence type="ECO:0000313" key="2">
    <source>
        <dbReference type="Proteomes" id="UP001177021"/>
    </source>
</evidence>
<evidence type="ECO:0000313" key="1">
    <source>
        <dbReference type="EMBL" id="CAJ2651309.1"/>
    </source>
</evidence>
<dbReference type="EMBL" id="CASHSV030000121">
    <property type="protein sequence ID" value="CAJ2651309.1"/>
    <property type="molecule type" value="Genomic_DNA"/>
</dbReference>
<organism evidence="1 2">
    <name type="scientific">Trifolium pratense</name>
    <name type="common">Red clover</name>
    <dbReference type="NCBI Taxonomy" id="57577"/>
    <lineage>
        <taxon>Eukaryota</taxon>
        <taxon>Viridiplantae</taxon>
        <taxon>Streptophyta</taxon>
        <taxon>Embryophyta</taxon>
        <taxon>Tracheophyta</taxon>
        <taxon>Spermatophyta</taxon>
        <taxon>Magnoliopsida</taxon>
        <taxon>eudicotyledons</taxon>
        <taxon>Gunneridae</taxon>
        <taxon>Pentapetalae</taxon>
        <taxon>rosids</taxon>
        <taxon>fabids</taxon>
        <taxon>Fabales</taxon>
        <taxon>Fabaceae</taxon>
        <taxon>Papilionoideae</taxon>
        <taxon>50 kb inversion clade</taxon>
        <taxon>NPAAA clade</taxon>
        <taxon>Hologalegina</taxon>
        <taxon>IRL clade</taxon>
        <taxon>Trifolieae</taxon>
        <taxon>Trifolium</taxon>
    </lineage>
</organism>
<protein>
    <submittedName>
        <fullName evidence="1">Uncharacterized protein</fullName>
    </submittedName>
</protein>
<comment type="caution">
    <text evidence="1">The sequence shown here is derived from an EMBL/GenBank/DDBJ whole genome shotgun (WGS) entry which is preliminary data.</text>
</comment>
<sequence length="1461" mass="166954">MDQLVGACVFSKIDLRSGYHQIRVKTEDIPKTAFRTRYGHYEYSVMPFGVTNAPGVFMEYMNRIFHSFLDRFVVVFIDDILIYSKSEEEHEEHLRIVLQVLKEKKLYAKLSKCEFWMKEVSFLGHIISSGGIAVDPAKVDAVSQWGTPESVSEIRSFLGLAGYYRRFIEGFSKLALPLTKLTRKDQAFVWDGICEKSFQELKRRLTTAPVLILPDAKESFIVYCDASKLGLGGVLMQGGNVVAYASRQLKVHERNYPTHDLELAAVVFTLKVWRHYLYGSRFEVFSDHKSLKYLFDQKELNMRQRRWLEFLKDYDFELSYHPGKANVVADALSRKTLHMSSLMVKELELIEEFRDLSLVCEVTSSSVKLGMLKLTNPFLEDIKEGQKSDKRLMEKMTKKGHEVIWVVVDRLTKCAHFIAIRKGTLVPKLAEIYVEQIVKLHGIPTSIISDRDPRFTSRFWESLQEALGTKLRLSSAYHPQTDGQSERTIQSLEDLLRACVLEQNVNWDSCLPLVEFTYNNSYHSSIGMAPFEALYGRRCRTPLCWYETGEGAILGPEIVQETTEKIRMIREKMKASQRRALKSRKLTSRFIGPFEILKRVGKVAYRIALPPSLANLHDVFHVSQLRKYVSDPTHVIESDDVQVRDDLTIETVPLRIEGREVKRLRNKEIASVKVVWGGPAEHFFEFPTPDSKKSIQSLIGMLTALSRFVAKSAQHALPLFKLLRKESAFEWTKECEGALQHLKQALSEPPVLTRPNEGETLYLYLAVASEAISAVLIRETEQGQKPVYFVSKALQGPELRYLQIEKTALAVVMAARKLRHYFLAHSIVVRTDQPIKQLLARPDMTGRMLKWSLELSEFEIFFESRKALKAQVLADFVAEMTTPSTPDKNKWTIFVDGSSNSQGSGAGIMLENSEGVLIEVSLELTFPTTNNQAEYEAFLAGLRLAHDMEAEEIKIFTDSQLVASQIAGEYQTKDERLTEYLNLIKEKLTKFKHTEVKHVPREHNARADILSKLANTKKKKGGNQSLIQETLSKPSIAKPSEVFLICEINADSWMTPVFEFLNTGNLPIDKKEAAKVKRRACAYVILNGKMYRRGFSIPLLRCVEESEVTSILSEIHEGINGQHIGGRSLARKALRAGFYWPTMQADAKEHVKKCDKCQLHGDMHLAPPNELKTLSSPWPFSWWGMDLLGPFPTAAGQNKYLIVAVDYFTKWIEAEPLASITTFNVLRFFKRNILARFGIPQVVVTDNGTQFTDKKMREFMARIGTTQHFTSVEHPQTNGQAEAANRVILRGLKRRLDEAKGKWTEELHSVLWSYRTTPHSTTGETPFRLTYRTEAVIPVETGASSFRTEIPLEGGDNQDMLREELDLLEELREGAALREATLKQKIAKRHDKRVIKREFDVGTLVLRRNQKDSREGKLAANWEGPYRVQAKTENSAYYLEDLYGKEVPRPWNAEKLKQYYS</sequence>
<proteinExistence type="predicted"/>
<keyword evidence="2" id="KW-1185">Reference proteome</keyword>
<dbReference type="Proteomes" id="UP001177021">
    <property type="component" value="Unassembled WGS sequence"/>
</dbReference>
<reference evidence="1" key="1">
    <citation type="submission" date="2023-10" db="EMBL/GenBank/DDBJ databases">
        <authorList>
            <person name="Rodriguez Cubillos JULIANA M."/>
            <person name="De Vega J."/>
        </authorList>
    </citation>
    <scope>NUCLEOTIDE SEQUENCE</scope>
</reference>
<name>A0ACB0K4V0_TRIPR</name>
<accession>A0ACB0K4V0</accession>
<gene>
    <name evidence="1" type="ORF">MILVUS5_LOCUS18961</name>
</gene>